<dbReference type="AlphaFoldDB" id="E6ZLC1"/>
<reference evidence="2 3" key="1">
    <citation type="journal article" date="2010" name="Science">
        <title>Pathogenicity determinants in smut fungi revealed by genome comparison.</title>
        <authorList>
            <person name="Schirawski J."/>
            <person name="Mannhaupt G."/>
            <person name="Muench K."/>
            <person name="Brefort T."/>
            <person name="Schipper K."/>
            <person name="Doehlemann G."/>
            <person name="Di Stasio M."/>
            <person name="Roessel N."/>
            <person name="Mendoza-Mendoza A."/>
            <person name="Pester D."/>
            <person name="Mueller O."/>
            <person name="Winterberg B."/>
            <person name="Meyer E."/>
            <person name="Ghareeb H."/>
            <person name="Wollenberg T."/>
            <person name="Muensterkoetter M."/>
            <person name="Wong P."/>
            <person name="Walter M."/>
            <person name="Stukenbrock E."/>
            <person name="Gueldener U."/>
            <person name="Kahmann R."/>
        </authorList>
    </citation>
    <scope>NUCLEOTIDE SEQUENCE [LARGE SCALE GENOMIC DNA]</scope>
    <source>
        <strain evidence="3">SRZ2</strain>
    </source>
</reference>
<dbReference type="HOGENOM" id="CLU_463965_0_0_1"/>
<feature type="compositionally biased region" description="Low complexity" evidence="1">
    <location>
        <begin position="359"/>
        <end position="380"/>
    </location>
</feature>
<feature type="region of interest" description="Disordered" evidence="1">
    <location>
        <begin position="1"/>
        <end position="34"/>
    </location>
</feature>
<evidence type="ECO:0008006" key="4">
    <source>
        <dbReference type="Google" id="ProtNLM"/>
    </source>
</evidence>
<feature type="region of interest" description="Disordered" evidence="1">
    <location>
        <begin position="494"/>
        <end position="519"/>
    </location>
</feature>
<dbReference type="EMBL" id="FQ311430">
    <property type="protein sequence ID" value="CBQ68124.1"/>
    <property type="molecule type" value="Genomic_DNA"/>
</dbReference>
<dbReference type="GO" id="GO:0006355">
    <property type="term" value="P:regulation of DNA-templated transcription"/>
    <property type="evidence" value="ECO:0007669"/>
    <property type="project" value="InterPro"/>
</dbReference>
<feature type="compositionally biased region" description="Low complexity" evidence="1">
    <location>
        <begin position="504"/>
        <end position="513"/>
    </location>
</feature>
<dbReference type="InterPro" id="IPR039327">
    <property type="entry name" value="CON7-like"/>
</dbReference>
<dbReference type="Proteomes" id="UP000008867">
    <property type="component" value="Chromosome 1"/>
</dbReference>
<name>E6ZLC1_SPORE</name>
<evidence type="ECO:0000313" key="2">
    <source>
        <dbReference type="EMBL" id="CBQ68124.1"/>
    </source>
</evidence>
<dbReference type="PANTHER" id="PTHR36167">
    <property type="entry name" value="C2H2 FINGER DOMAIN TRANSCRIPTION FACTOR (EUROFUNG)-RELATED"/>
    <property type="match status" value="1"/>
</dbReference>
<dbReference type="VEuPathDB" id="FungiDB:sr11989"/>
<sequence>MDCDPTLWPGGDRLSDAAGSLSARSSSAPPNRSFGFTQIGRSDFAGTADAITSTNLDALCADEWDGSHVSVGSYGNSETTSTGGEQLFMVPNQFSSGGHHLAQGELVQSNSGKSIVRPAHQPSNSHVLTPSFVHLDCGHAVEGNRTHGLPSLTVSYGTDLTTNLEPPFDTRFPNANYFNPTAEQPILSYPSLAGNRGFGLTRSTDAGYRGDEQTALDHHHSASIASQEAAHDHLLHEVQQQALPSRARDVFSSRLPASACSRIIFSPDTGESEGEERVLQGHEWPQIAMPSLHGQEDTLGLQFVDVSSHYGPNGRQNVMGEPTSNPMWGLAYDHPLSLLGAESRDFHATMELGGYESLATSGTTSSLGSSQSLPGSTLTSNDAWLSRNGDESLQDRSFSGRDRTEASASARGIPSRSVSFESSFDQGRNSSLDGQGSNLQLGPNAALGSNGEVASASLAGGRIEEGCIGSKRRIWYRAPNGQFASVTQALTGQFAGDGNGNNGQGSSTSNAGIRRIRRRRKSEEVERKYRCDYDGCDKAYGTLNRKYMQCARSKRFACVAMPKRIRVPSDTISLFSPLPSCTTRMPAMDASDLNTHRATNDHGPRLNAVGVYDVLCHPKTSCAHRR</sequence>
<protein>
    <recommendedName>
        <fullName evidence="4">C2H2-type domain-containing protein</fullName>
    </recommendedName>
</protein>
<evidence type="ECO:0000313" key="3">
    <source>
        <dbReference type="Proteomes" id="UP000008867"/>
    </source>
</evidence>
<organism evidence="2 3">
    <name type="scientific">Sporisorium reilianum (strain SRZ2)</name>
    <name type="common">Maize head smut fungus</name>
    <dbReference type="NCBI Taxonomy" id="999809"/>
    <lineage>
        <taxon>Eukaryota</taxon>
        <taxon>Fungi</taxon>
        <taxon>Dikarya</taxon>
        <taxon>Basidiomycota</taxon>
        <taxon>Ustilaginomycotina</taxon>
        <taxon>Ustilaginomycetes</taxon>
        <taxon>Ustilaginales</taxon>
        <taxon>Ustilaginaceae</taxon>
        <taxon>Sporisorium</taxon>
    </lineage>
</organism>
<dbReference type="eggNOG" id="ENOG502RDQW">
    <property type="taxonomic scope" value="Eukaryota"/>
</dbReference>
<keyword evidence="3" id="KW-1185">Reference proteome</keyword>
<dbReference type="OrthoDB" id="1939603at2759"/>
<feature type="region of interest" description="Disordered" evidence="1">
    <location>
        <begin position="359"/>
        <end position="444"/>
    </location>
</feature>
<feature type="compositionally biased region" description="Basic and acidic residues" evidence="1">
    <location>
        <begin position="388"/>
        <end position="405"/>
    </location>
</feature>
<accession>E6ZLC1</accession>
<proteinExistence type="predicted"/>
<dbReference type="PANTHER" id="PTHR36167:SF3">
    <property type="entry name" value="C2H2 FINGER DOMAIN TRANSCRIPTION FACTOR (EUROFUNG)-RELATED"/>
    <property type="match status" value="1"/>
</dbReference>
<evidence type="ECO:0000256" key="1">
    <source>
        <dbReference type="SAM" id="MobiDB-lite"/>
    </source>
</evidence>
<gene>
    <name evidence="2" type="ORF">sr11989</name>
</gene>
<feature type="compositionally biased region" description="Low complexity" evidence="1">
    <location>
        <begin position="16"/>
        <end position="28"/>
    </location>
</feature>
<feature type="compositionally biased region" description="Polar residues" evidence="1">
    <location>
        <begin position="416"/>
        <end position="441"/>
    </location>
</feature>